<evidence type="ECO:0000313" key="2">
    <source>
        <dbReference type="Proteomes" id="UP000184048"/>
    </source>
</evidence>
<dbReference type="AlphaFoldDB" id="A0A1M5GKS8"/>
<sequence length="794" mass="91332">MLDEIPVLKSSRKSKLLAAEKRMTGNLPSLDSAISFQPFINYLKEKRSFVSGAREQLYNYLVKQFENQPHLLSSIQDPAVLQDQEGLMELLSTSLFPIVDNQEKSNYALAPPYKLSVFYYSDQFRQLFFDPNETELLLPEGVNHAQLKAIQCSLVYDQVLETFYGIKLNEKPELVYPVADPKTGMMRYYRIHYDRRFIQLKLQGELPPIHDCAVCLNTFRILDLEKQLATMPLHLFKAEGFAVWVAEDVTLTESLETIKKILLHGNVSDAAAISGLKRSVKTLVGLDDVEVGLAPFVKINDQYVLDEATGQHGLVMQQWLNDDPESLPQFRMYTGFLREYPAPLAVSNLGEEMLELAPFMGHIYKQGIHSFLNYPIQNSDGLIGVLELASPVKGLLTHDTVDKLEPAIPLLSLALLKCRDNFQVRIDHLIKEKFTALQQSVEWKFAEVAWDHLRKNSTEPLRCQVVFENVYPLYGAIDIRNSSNQRSLAIQKDLKAQLELVQTILNGLQSLLQLPLLEGLAFKNDNFLASLENALTAEEEICVNEYLHQELEPLFQHLQTNYMLAAPVIDNYFTLVKNTSGPLYKNRLDYEESLVQINTTVMHCLEKEQESIQQAYPHYFEKYRTDGIEYNIYIGQSIFPARTFDLFYLRNIRLWQLKCMASATVKTHRLLPSLKIPLLTTQLILVQSQPIAISFRRDERRFDVEGSYNVRYEIIKKRLDKALIRDTGERLTQPGKIALVYSNQKEADEYREYILFLQKKKILKEGLEMLELEELQGIKGLKAMRVEVVLEDEK</sequence>
<dbReference type="Proteomes" id="UP000184048">
    <property type="component" value="Unassembled WGS sequence"/>
</dbReference>
<dbReference type="STRING" id="1121884.SAMN02745131_04171"/>
<reference evidence="1 2" key="1">
    <citation type="submission" date="2016-11" db="EMBL/GenBank/DDBJ databases">
        <authorList>
            <person name="Jaros S."/>
            <person name="Januszkiewicz K."/>
            <person name="Wedrychowicz H."/>
        </authorList>
    </citation>
    <scope>NUCLEOTIDE SEQUENCE [LARGE SCALE GENOMIC DNA]</scope>
    <source>
        <strain evidence="1 2">DSM 18119</strain>
    </source>
</reference>
<dbReference type="OrthoDB" id="627374at2"/>
<organism evidence="1 2">
    <name type="scientific">Flavisolibacter ginsengisoli DSM 18119</name>
    <dbReference type="NCBI Taxonomy" id="1121884"/>
    <lineage>
        <taxon>Bacteria</taxon>
        <taxon>Pseudomonadati</taxon>
        <taxon>Bacteroidota</taxon>
        <taxon>Chitinophagia</taxon>
        <taxon>Chitinophagales</taxon>
        <taxon>Chitinophagaceae</taxon>
        <taxon>Flavisolibacter</taxon>
    </lineage>
</organism>
<dbReference type="RefSeq" id="WP_072837277.1">
    <property type="nucleotide sequence ID" value="NZ_FQUU01000035.1"/>
</dbReference>
<accession>A0A1M5GKS8</accession>
<evidence type="ECO:0008006" key="3">
    <source>
        <dbReference type="Google" id="ProtNLM"/>
    </source>
</evidence>
<gene>
    <name evidence="1" type="ORF">SAMN02745131_04171</name>
</gene>
<protein>
    <recommendedName>
        <fullName evidence="3">GAF domain-containing protein</fullName>
    </recommendedName>
</protein>
<evidence type="ECO:0000313" key="1">
    <source>
        <dbReference type="EMBL" id="SHG04112.1"/>
    </source>
</evidence>
<dbReference type="SUPFAM" id="SSF55781">
    <property type="entry name" value="GAF domain-like"/>
    <property type="match status" value="1"/>
</dbReference>
<name>A0A1M5GKS8_9BACT</name>
<dbReference type="EMBL" id="FQUU01000035">
    <property type="protein sequence ID" value="SHG04112.1"/>
    <property type="molecule type" value="Genomic_DNA"/>
</dbReference>
<proteinExistence type="predicted"/>
<keyword evidence="2" id="KW-1185">Reference proteome</keyword>